<feature type="domain" description="Amidase" evidence="1">
    <location>
        <begin position="51"/>
        <end position="445"/>
    </location>
</feature>
<protein>
    <submittedName>
        <fullName evidence="2">Amidase</fullName>
        <ecNumber evidence="2">3.5.1.4</ecNumber>
    </submittedName>
</protein>
<keyword evidence="3" id="KW-1185">Reference proteome</keyword>
<dbReference type="EC" id="3.5.1.4" evidence="2"/>
<dbReference type="InterPro" id="IPR023631">
    <property type="entry name" value="Amidase_dom"/>
</dbReference>
<dbReference type="NCBIfam" id="NF005300">
    <property type="entry name" value="PRK06828.1"/>
    <property type="match status" value="1"/>
</dbReference>
<evidence type="ECO:0000313" key="2">
    <source>
        <dbReference type="EMBL" id="KIL48250.1"/>
    </source>
</evidence>
<name>A0A0C2RD94_9BACL</name>
<dbReference type="Proteomes" id="UP000031938">
    <property type="component" value="Unassembled WGS sequence"/>
</dbReference>
<dbReference type="PANTHER" id="PTHR42678:SF34">
    <property type="entry name" value="OS04G0183300 PROTEIN"/>
    <property type="match status" value="1"/>
</dbReference>
<evidence type="ECO:0000313" key="3">
    <source>
        <dbReference type="Proteomes" id="UP000031938"/>
    </source>
</evidence>
<dbReference type="STRING" id="889306.KP78_16970"/>
<organism evidence="2 3">
    <name type="scientific">Jeotgalibacillus soli</name>
    <dbReference type="NCBI Taxonomy" id="889306"/>
    <lineage>
        <taxon>Bacteria</taxon>
        <taxon>Bacillati</taxon>
        <taxon>Bacillota</taxon>
        <taxon>Bacilli</taxon>
        <taxon>Bacillales</taxon>
        <taxon>Caryophanaceae</taxon>
        <taxon>Jeotgalibacillus</taxon>
    </lineage>
</organism>
<dbReference type="PATRIC" id="fig|889306.3.peg.1704"/>
<dbReference type="EMBL" id="JXRP01000013">
    <property type="protein sequence ID" value="KIL48250.1"/>
    <property type="molecule type" value="Genomic_DNA"/>
</dbReference>
<proteinExistence type="predicted"/>
<accession>A0A0C2RD94</accession>
<dbReference type="PANTHER" id="PTHR42678">
    <property type="entry name" value="AMIDASE"/>
    <property type="match status" value="1"/>
</dbReference>
<evidence type="ECO:0000259" key="1">
    <source>
        <dbReference type="Pfam" id="PF01425"/>
    </source>
</evidence>
<dbReference type="AlphaFoldDB" id="A0A0C2RD94"/>
<dbReference type="Gene3D" id="3.90.1300.10">
    <property type="entry name" value="Amidase signature (AS) domain"/>
    <property type="match status" value="1"/>
</dbReference>
<reference evidence="2 3" key="1">
    <citation type="submission" date="2015-01" db="EMBL/GenBank/DDBJ databases">
        <title>Genome sequencing of Jeotgalibacillus soli.</title>
        <authorList>
            <person name="Goh K.M."/>
            <person name="Chan K.-G."/>
            <person name="Yaakop A.S."/>
            <person name="Ee R."/>
            <person name="Gan H.M."/>
            <person name="Chan C.S."/>
        </authorList>
    </citation>
    <scope>NUCLEOTIDE SEQUENCE [LARGE SCALE GENOMIC DNA]</scope>
    <source>
        <strain evidence="2 3">P9</strain>
    </source>
</reference>
<gene>
    <name evidence="2" type="ORF">KP78_16970</name>
</gene>
<dbReference type="SUPFAM" id="SSF75304">
    <property type="entry name" value="Amidase signature (AS) enzymes"/>
    <property type="match status" value="1"/>
</dbReference>
<dbReference type="Pfam" id="PF01425">
    <property type="entry name" value="Amidase"/>
    <property type="match status" value="1"/>
</dbReference>
<comment type="caution">
    <text evidence="2">The sequence shown here is derived from an EMBL/GenBank/DDBJ whole genome shotgun (WGS) entry which is preliminary data.</text>
</comment>
<keyword evidence="2" id="KW-0378">Hydrolase</keyword>
<dbReference type="InterPro" id="IPR036928">
    <property type="entry name" value="AS_sf"/>
</dbReference>
<sequence length="509" mass="55241">MDRFRLRRDMFLEGERSMKGQRLEDRLNWLADVTTEELGQSMTNGDLTSEELVRLYMTRIMEDNQKGRSIRAIATLNPEAISIARMLDAERKNGIIRSPLHGVPILLKDNISTADHMPTSAGSLALAENRAKQDAHLVQLVRIAGMVILGKTNMTEWANFMSERMPNGYSSRGGQVLNPYNPGVFDVGGSSSGSAAAVACGFAPLAVGTETTGSILNPACQNGVVGIKPTVGTVSRAGIIPISYTQDTAGVFGITVKDAALAFASITGHDPGDPATGSSPWPEPTAFIWKDQKTNAIKGKRIGLLHNEYYPEATKDQMKIFKLAVEKLKSLGAIIVEDIILASHGEQLNNQVLIHEFKVGIEAYLQDYGSRSNIQSLQDIINFNLNHKELALVYGQSVLEESNKTSGTLTEEAYLAALQKDHLASKENGLDEAMKLNQVDILLSPHDHGEELPAKAGYPSIAVPAGFSERNEPIGITFTGGAFSEPMLIPIAHAFELATKHRKMPSSHV</sequence>
<dbReference type="GO" id="GO:0004040">
    <property type="term" value="F:amidase activity"/>
    <property type="evidence" value="ECO:0007669"/>
    <property type="project" value="UniProtKB-EC"/>
</dbReference>